<comment type="caution">
    <text evidence="1">The sequence shown here is derived from an EMBL/GenBank/DDBJ whole genome shotgun (WGS) entry which is preliminary data.</text>
</comment>
<sequence length="42" mass="4534">MTSREKQVCAVIEALGGVAHPTEIGRRMGVSGDYAEKGEFRP</sequence>
<name>X0XBR1_9ZZZZ</name>
<reference evidence="1" key="1">
    <citation type="journal article" date="2014" name="Front. Microbiol.">
        <title>High frequency of phylogenetically diverse reductive dehalogenase-homologous genes in deep subseafloor sedimentary metagenomes.</title>
        <authorList>
            <person name="Kawai M."/>
            <person name="Futagami T."/>
            <person name="Toyoda A."/>
            <person name="Takaki Y."/>
            <person name="Nishi S."/>
            <person name="Hori S."/>
            <person name="Arai W."/>
            <person name="Tsubouchi T."/>
            <person name="Morono Y."/>
            <person name="Uchiyama I."/>
            <person name="Ito T."/>
            <person name="Fujiyama A."/>
            <person name="Inagaki F."/>
            <person name="Takami H."/>
        </authorList>
    </citation>
    <scope>NUCLEOTIDE SEQUENCE</scope>
    <source>
        <strain evidence="1">Expedition CK06-06</strain>
    </source>
</reference>
<protein>
    <submittedName>
        <fullName evidence="1">Uncharacterized protein</fullName>
    </submittedName>
</protein>
<dbReference type="EMBL" id="BARS01048209">
    <property type="protein sequence ID" value="GAG34093.1"/>
    <property type="molecule type" value="Genomic_DNA"/>
</dbReference>
<feature type="non-terminal residue" evidence="1">
    <location>
        <position position="42"/>
    </location>
</feature>
<accession>X0XBR1</accession>
<proteinExistence type="predicted"/>
<organism evidence="1">
    <name type="scientific">marine sediment metagenome</name>
    <dbReference type="NCBI Taxonomy" id="412755"/>
    <lineage>
        <taxon>unclassified sequences</taxon>
        <taxon>metagenomes</taxon>
        <taxon>ecological metagenomes</taxon>
    </lineage>
</organism>
<dbReference type="AlphaFoldDB" id="X0XBR1"/>
<gene>
    <name evidence="1" type="ORF">S01H1_72306</name>
</gene>
<evidence type="ECO:0000313" key="1">
    <source>
        <dbReference type="EMBL" id="GAG34093.1"/>
    </source>
</evidence>